<evidence type="ECO:0008006" key="9">
    <source>
        <dbReference type="Google" id="ProtNLM"/>
    </source>
</evidence>
<keyword evidence="2" id="KW-0238">DNA-binding</keyword>
<dbReference type="InterPro" id="IPR036390">
    <property type="entry name" value="WH_DNA-bd_sf"/>
</dbReference>
<evidence type="ECO:0000256" key="4">
    <source>
        <dbReference type="ARBA" id="ARBA00023163"/>
    </source>
</evidence>
<dbReference type="PANTHER" id="PTHR24567">
    <property type="entry name" value="CRP FAMILY TRANSCRIPTIONAL REGULATORY PROTEIN"/>
    <property type="match status" value="1"/>
</dbReference>
<dbReference type="Proteomes" id="UP000030403">
    <property type="component" value="Unassembled WGS sequence"/>
</dbReference>
<dbReference type="RefSeq" id="WP_027445268.1">
    <property type="nucleotide sequence ID" value="NZ_AULJ01000001.1"/>
</dbReference>
<dbReference type="PROSITE" id="PS50042">
    <property type="entry name" value="CNMP_BINDING_3"/>
    <property type="match status" value="1"/>
</dbReference>
<dbReference type="SMART" id="SM00100">
    <property type="entry name" value="cNMP"/>
    <property type="match status" value="1"/>
</dbReference>
<feature type="domain" description="HTH crp-type" evidence="6">
    <location>
        <begin position="144"/>
        <end position="217"/>
    </location>
</feature>
<dbReference type="InterPro" id="IPR014710">
    <property type="entry name" value="RmlC-like_jellyroll"/>
</dbReference>
<dbReference type="STRING" id="1385511.GCA_000425225_00192"/>
<evidence type="ECO:0000256" key="2">
    <source>
        <dbReference type="ARBA" id="ARBA00023125"/>
    </source>
</evidence>
<dbReference type="Pfam" id="PF00027">
    <property type="entry name" value="cNMP_binding"/>
    <property type="match status" value="1"/>
</dbReference>
<dbReference type="InterPro" id="IPR018490">
    <property type="entry name" value="cNMP-bd_dom_sf"/>
</dbReference>
<dbReference type="PANTHER" id="PTHR24567:SF74">
    <property type="entry name" value="HTH-TYPE TRANSCRIPTIONAL REGULATOR ARCR"/>
    <property type="match status" value="1"/>
</dbReference>
<dbReference type="CDD" id="cd00038">
    <property type="entry name" value="CAP_ED"/>
    <property type="match status" value="1"/>
</dbReference>
<keyword evidence="3" id="KW-0010">Activator</keyword>
<dbReference type="Pfam" id="PF13545">
    <property type="entry name" value="HTH_Crp_2"/>
    <property type="match status" value="1"/>
</dbReference>
<proteinExistence type="predicted"/>
<dbReference type="AlphaFoldDB" id="A0A0A5GF78"/>
<dbReference type="InterPro" id="IPR000595">
    <property type="entry name" value="cNMP-bd_dom"/>
</dbReference>
<dbReference type="InterPro" id="IPR050397">
    <property type="entry name" value="Env_Response_Regulators"/>
</dbReference>
<reference evidence="7 8" key="1">
    <citation type="submission" date="2013-08" db="EMBL/GenBank/DDBJ databases">
        <authorList>
            <person name="Huang J."/>
            <person name="Wang G."/>
        </authorList>
    </citation>
    <scope>NUCLEOTIDE SEQUENCE [LARGE SCALE GENOMIC DNA]</scope>
    <source>
        <strain evidence="7 8">BH030004</strain>
    </source>
</reference>
<comment type="caution">
    <text evidence="7">The sequence shown here is derived from an EMBL/GenBank/DDBJ whole genome shotgun (WGS) entry which is preliminary data.</text>
</comment>
<keyword evidence="1" id="KW-0805">Transcription regulation</keyword>
<dbReference type="SMART" id="SM00419">
    <property type="entry name" value="HTH_CRP"/>
    <property type="match status" value="1"/>
</dbReference>
<dbReference type="InterPro" id="IPR036388">
    <property type="entry name" value="WH-like_DNA-bd_sf"/>
</dbReference>
<dbReference type="OrthoDB" id="9810708at2"/>
<dbReference type="PROSITE" id="PS51063">
    <property type="entry name" value="HTH_CRP_2"/>
    <property type="match status" value="1"/>
</dbReference>
<evidence type="ECO:0000259" key="5">
    <source>
        <dbReference type="PROSITE" id="PS50042"/>
    </source>
</evidence>
<name>A0A0A5GF78_9BACI</name>
<dbReference type="SUPFAM" id="SSF51206">
    <property type="entry name" value="cAMP-binding domain-like"/>
    <property type="match status" value="1"/>
</dbReference>
<accession>A0A0A5GF78</accession>
<protein>
    <recommendedName>
        <fullName evidence="9">Crp/Fnr family transcriptional regulator</fullName>
    </recommendedName>
</protein>
<evidence type="ECO:0000259" key="6">
    <source>
        <dbReference type="PROSITE" id="PS51063"/>
    </source>
</evidence>
<dbReference type="eggNOG" id="COG0664">
    <property type="taxonomic scope" value="Bacteria"/>
</dbReference>
<evidence type="ECO:0000256" key="1">
    <source>
        <dbReference type="ARBA" id="ARBA00023015"/>
    </source>
</evidence>
<evidence type="ECO:0000313" key="8">
    <source>
        <dbReference type="Proteomes" id="UP000030403"/>
    </source>
</evidence>
<dbReference type="Gene3D" id="1.10.10.10">
    <property type="entry name" value="Winged helix-like DNA-binding domain superfamily/Winged helix DNA-binding domain"/>
    <property type="match status" value="1"/>
</dbReference>
<gene>
    <name evidence="7" type="ORF">N783_00315</name>
</gene>
<evidence type="ECO:0000256" key="3">
    <source>
        <dbReference type="ARBA" id="ARBA00023159"/>
    </source>
</evidence>
<keyword evidence="8" id="KW-1185">Reference proteome</keyword>
<dbReference type="EMBL" id="AVPF01000001">
    <property type="protein sequence ID" value="KGX91871.1"/>
    <property type="molecule type" value="Genomic_DNA"/>
</dbReference>
<dbReference type="GO" id="GO:0005829">
    <property type="term" value="C:cytosol"/>
    <property type="evidence" value="ECO:0007669"/>
    <property type="project" value="TreeGrafter"/>
</dbReference>
<evidence type="ECO:0000313" key="7">
    <source>
        <dbReference type="EMBL" id="KGX91871.1"/>
    </source>
</evidence>
<feature type="domain" description="Cyclic nucleotide-binding" evidence="5">
    <location>
        <begin position="31"/>
        <end position="130"/>
    </location>
</feature>
<dbReference type="GO" id="GO:0003677">
    <property type="term" value="F:DNA binding"/>
    <property type="evidence" value="ECO:0007669"/>
    <property type="project" value="UniProtKB-KW"/>
</dbReference>
<sequence>MNIGFESISPWLDQLEYDWSLLEHLGEVETYNLHDPIYHSGDHAQYIYIVKSGRVQLFLTTESGKEKSVAIVGKNGLIGENYISEDTTYLENTIAVSSLTLIRVPRKLFEQEVLHNPALSKQWVDILNRKLRLLAISNLQLSFGSSYSLICNALYHLAVTYGESNDEGITIGITFTHQELANLIGTSRVTVANTMNNMLQNNILSKKGRFYHIHSLDQLTDI</sequence>
<dbReference type="InterPro" id="IPR012318">
    <property type="entry name" value="HTH_CRP"/>
</dbReference>
<dbReference type="Gene3D" id="2.60.120.10">
    <property type="entry name" value="Jelly Rolls"/>
    <property type="match status" value="1"/>
</dbReference>
<dbReference type="GO" id="GO:0003700">
    <property type="term" value="F:DNA-binding transcription factor activity"/>
    <property type="evidence" value="ECO:0007669"/>
    <property type="project" value="TreeGrafter"/>
</dbReference>
<keyword evidence="4" id="KW-0804">Transcription</keyword>
<organism evidence="7 8">
    <name type="scientific">Pontibacillus marinus BH030004 = DSM 16465</name>
    <dbReference type="NCBI Taxonomy" id="1385511"/>
    <lineage>
        <taxon>Bacteria</taxon>
        <taxon>Bacillati</taxon>
        <taxon>Bacillota</taxon>
        <taxon>Bacilli</taxon>
        <taxon>Bacillales</taxon>
        <taxon>Bacillaceae</taxon>
        <taxon>Pontibacillus</taxon>
    </lineage>
</organism>
<dbReference type="SUPFAM" id="SSF46785">
    <property type="entry name" value="Winged helix' DNA-binding domain"/>
    <property type="match status" value="1"/>
</dbReference>